<keyword evidence="3 5" id="KW-1133">Transmembrane helix</keyword>
<evidence type="ECO:0000256" key="2">
    <source>
        <dbReference type="ARBA" id="ARBA00022692"/>
    </source>
</evidence>
<dbReference type="InterPro" id="IPR005828">
    <property type="entry name" value="MFS_sugar_transport-like"/>
</dbReference>
<dbReference type="Pfam" id="PF00083">
    <property type="entry name" value="Sugar_tr"/>
    <property type="match status" value="2"/>
</dbReference>
<evidence type="ECO:0000256" key="3">
    <source>
        <dbReference type="ARBA" id="ARBA00022989"/>
    </source>
</evidence>
<feature type="transmembrane region" description="Helical" evidence="5">
    <location>
        <begin position="140"/>
        <end position="160"/>
    </location>
</feature>
<comment type="subcellular location">
    <subcellularLocation>
        <location evidence="1">Membrane</location>
        <topology evidence="1">Multi-pass membrane protein</topology>
    </subcellularLocation>
</comment>
<accession>A0ABR2KA27</accession>
<dbReference type="PROSITE" id="PS00216">
    <property type="entry name" value="SUGAR_TRANSPORT_1"/>
    <property type="match status" value="1"/>
</dbReference>
<evidence type="ECO:0000256" key="5">
    <source>
        <dbReference type="SAM" id="Phobius"/>
    </source>
</evidence>
<feature type="transmembrane region" description="Helical" evidence="5">
    <location>
        <begin position="278"/>
        <end position="296"/>
    </location>
</feature>
<reference evidence="7 8" key="1">
    <citation type="submission" date="2024-04" db="EMBL/GenBank/DDBJ databases">
        <title>Tritrichomonas musculus Genome.</title>
        <authorList>
            <person name="Alves-Ferreira E."/>
            <person name="Grigg M."/>
            <person name="Lorenzi H."/>
            <person name="Galac M."/>
        </authorList>
    </citation>
    <scope>NUCLEOTIDE SEQUENCE [LARGE SCALE GENOMIC DNA]</scope>
    <source>
        <strain evidence="7 8">EAF2021</strain>
    </source>
</reference>
<feature type="transmembrane region" description="Helical" evidence="5">
    <location>
        <begin position="210"/>
        <end position="233"/>
    </location>
</feature>
<keyword evidence="4 5" id="KW-0472">Membrane</keyword>
<dbReference type="PANTHER" id="PTHR48021">
    <property type="match status" value="1"/>
</dbReference>
<gene>
    <name evidence="7" type="ORF">M9Y10_037883</name>
</gene>
<organism evidence="7 8">
    <name type="scientific">Tritrichomonas musculus</name>
    <dbReference type="NCBI Taxonomy" id="1915356"/>
    <lineage>
        <taxon>Eukaryota</taxon>
        <taxon>Metamonada</taxon>
        <taxon>Parabasalia</taxon>
        <taxon>Tritrichomonadida</taxon>
        <taxon>Tritrichomonadidae</taxon>
        <taxon>Tritrichomonas</taxon>
    </lineage>
</organism>
<evidence type="ECO:0000256" key="4">
    <source>
        <dbReference type="ARBA" id="ARBA00023136"/>
    </source>
</evidence>
<feature type="transmembrane region" description="Helical" evidence="5">
    <location>
        <begin position="48"/>
        <end position="70"/>
    </location>
</feature>
<feature type="transmembrane region" description="Helical" evidence="5">
    <location>
        <begin position="341"/>
        <end position="362"/>
    </location>
</feature>
<proteinExistence type="predicted"/>
<comment type="caution">
    <text evidence="7">The sequence shown here is derived from an EMBL/GenBank/DDBJ whole genome shotgun (WGS) entry which is preliminary data.</text>
</comment>
<feature type="transmembrane region" description="Helical" evidence="5">
    <location>
        <begin position="253"/>
        <end position="271"/>
    </location>
</feature>
<feature type="transmembrane region" description="Helical" evidence="5">
    <location>
        <begin position="7"/>
        <end position="28"/>
    </location>
</feature>
<dbReference type="PRINTS" id="PR00171">
    <property type="entry name" value="SUGRTRNSPORT"/>
</dbReference>
<protein>
    <submittedName>
        <fullName evidence="7">Glucose import</fullName>
    </submittedName>
</protein>
<dbReference type="PROSITE" id="PS50850">
    <property type="entry name" value="MFS"/>
    <property type="match status" value="1"/>
</dbReference>
<feature type="transmembrane region" description="Helical" evidence="5">
    <location>
        <begin position="82"/>
        <end position="104"/>
    </location>
</feature>
<dbReference type="InterPro" id="IPR005829">
    <property type="entry name" value="Sugar_transporter_CS"/>
</dbReference>
<dbReference type="InterPro" id="IPR020846">
    <property type="entry name" value="MFS_dom"/>
</dbReference>
<dbReference type="InterPro" id="IPR036259">
    <property type="entry name" value="MFS_trans_sf"/>
</dbReference>
<feature type="transmembrane region" description="Helical" evidence="5">
    <location>
        <begin position="368"/>
        <end position="390"/>
    </location>
</feature>
<feature type="transmembrane region" description="Helical" evidence="5">
    <location>
        <begin position="302"/>
        <end position="329"/>
    </location>
</feature>
<sequence length="419" mass="46128">MGICSKELLYAGVIMLGAIQFGFISIYPSPTGFYIRQDHGLTDTSIQWSLYNSITFLFAAIAPFITKFILNKFNGKRRNTIFVIDIMGTVFWFLNCLTKINIYAGICTRALLGIVIGCYSSIISMYLVEIAPEGLSGFYGSLNQIGVVIGQCLWSFIGPFLSYMEYNYFGGAVCAVQAVLIWFIPESPDAGNANEENEGIPILKVFQAKYANGLIVGVVLMFIQQFCGINGILTNLSDIMSQAGLDIDPNYQSGISIVSQFISVFTGSLLIDKLGRRIVWIISSSICGVGLLLMALNEKFHWAAIFPLICIFIYNLGFGLGLGPIPWFIVSQLFEADARPAANSVCVVTNWVFSFIIVMVFPEMRKSMGMFGALLLFFFVCIFSIIFGIFKVTDNNTNVDEDEASPGSEKSSDSHPSAL</sequence>
<feature type="transmembrane region" description="Helical" evidence="5">
    <location>
        <begin position="110"/>
        <end position="128"/>
    </location>
</feature>
<feature type="domain" description="Major facilitator superfamily (MFS) profile" evidence="6">
    <location>
        <begin position="10"/>
        <end position="396"/>
    </location>
</feature>
<dbReference type="InterPro" id="IPR050549">
    <property type="entry name" value="MFS_Trehalose_Transporter"/>
</dbReference>
<dbReference type="Proteomes" id="UP001470230">
    <property type="component" value="Unassembled WGS sequence"/>
</dbReference>
<evidence type="ECO:0000256" key="1">
    <source>
        <dbReference type="ARBA" id="ARBA00004141"/>
    </source>
</evidence>
<dbReference type="InterPro" id="IPR003663">
    <property type="entry name" value="Sugar/inositol_transpt"/>
</dbReference>
<dbReference type="PANTHER" id="PTHR48021:SF1">
    <property type="entry name" value="GH07001P-RELATED"/>
    <property type="match status" value="1"/>
</dbReference>
<keyword evidence="8" id="KW-1185">Reference proteome</keyword>
<dbReference type="EMBL" id="JAPFFF010000006">
    <property type="protein sequence ID" value="KAK8886850.1"/>
    <property type="molecule type" value="Genomic_DNA"/>
</dbReference>
<evidence type="ECO:0000259" key="6">
    <source>
        <dbReference type="PROSITE" id="PS50850"/>
    </source>
</evidence>
<name>A0ABR2KA27_9EUKA</name>
<dbReference type="SUPFAM" id="SSF103473">
    <property type="entry name" value="MFS general substrate transporter"/>
    <property type="match status" value="1"/>
</dbReference>
<dbReference type="Gene3D" id="1.20.1250.20">
    <property type="entry name" value="MFS general substrate transporter like domains"/>
    <property type="match status" value="2"/>
</dbReference>
<evidence type="ECO:0000313" key="8">
    <source>
        <dbReference type="Proteomes" id="UP001470230"/>
    </source>
</evidence>
<evidence type="ECO:0000313" key="7">
    <source>
        <dbReference type="EMBL" id="KAK8886850.1"/>
    </source>
</evidence>
<keyword evidence="2 5" id="KW-0812">Transmembrane</keyword>